<evidence type="ECO:0000256" key="5">
    <source>
        <dbReference type="PROSITE-ProRule" id="PRU01091"/>
    </source>
</evidence>
<organism evidence="8 9">
    <name type="scientific">Actinoplanes xinjiangensis</name>
    <dbReference type="NCBI Taxonomy" id="512350"/>
    <lineage>
        <taxon>Bacteria</taxon>
        <taxon>Bacillati</taxon>
        <taxon>Actinomycetota</taxon>
        <taxon>Actinomycetes</taxon>
        <taxon>Micromonosporales</taxon>
        <taxon>Micromonosporaceae</taxon>
        <taxon>Actinoplanes</taxon>
    </lineage>
</organism>
<dbReference type="Pfam" id="PF03704">
    <property type="entry name" value="BTAD"/>
    <property type="match status" value="1"/>
</dbReference>
<feature type="region of interest" description="Disordered" evidence="6">
    <location>
        <begin position="253"/>
        <end position="272"/>
    </location>
</feature>
<dbReference type="SMART" id="SM00862">
    <property type="entry name" value="Trans_reg_C"/>
    <property type="match status" value="1"/>
</dbReference>
<dbReference type="PANTHER" id="PTHR35807">
    <property type="entry name" value="TRANSCRIPTIONAL REGULATOR REDD-RELATED"/>
    <property type="match status" value="1"/>
</dbReference>
<evidence type="ECO:0000256" key="4">
    <source>
        <dbReference type="ARBA" id="ARBA00023163"/>
    </source>
</evidence>
<feature type="domain" description="OmpR/PhoB-type" evidence="7">
    <location>
        <begin position="1"/>
        <end position="104"/>
    </location>
</feature>
<dbReference type="InterPro" id="IPR041664">
    <property type="entry name" value="AAA_16"/>
</dbReference>
<dbReference type="InterPro" id="IPR005158">
    <property type="entry name" value="BTAD"/>
</dbReference>
<dbReference type="Proteomes" id="UP000245697">
    <property type="component" value="Unassembled WGS sequence"/>
</dbReference>
<name>A0A316F6F1_9ACTN</name>
<proteinExistence type="inferred from homology"/>
<evidence type="ECO:0000256" key="1">
    <source>
        <dbReference type="ARBA" id="ARBA00005820"/>
    </source>
</evidence>
<dbReference type="InterPro" id="IPR027417">
    <property type="entry name" value="P-loop_NTPase"/>
</dbReference>
<dbReference type="Gene3D" id="1.25.40.10">
    <property type="entry name" value="Tetratricopeptide repeat domain"/>
    <property type="match status" value="1"/>
</dbReference>
<dbReference type="AlphaFoldDB" id="A0A316F6F1"/>
<dbReference type="PROSITE" id="PS51755">
    <property type="entry name" value="OMPR_PHOB"/>
    <property type="match status" value="1"/>
</dbReference>
<keyword evidence="9" id="KW-1185">Reference proteome</keyword>
<dbReference type="SMART" id="SM01043">
    <property type="entry name" value="BTAD"/>
    <property type="match status" value="1"/>
</dbReference>
<evidence type="ECO:0000256" key="3">
    <source>
        <dbReference type="ARBA" id="ARBA00023125"/>
    </source>
</evidence>
<dbReference type="SUPFAM" id="SSF52540">
    <property type="entry name" value="P-loop containing nucleoside triphosphate hydrolases"/>
    <property type="match status" value="1"/>
</dbReference>
<feature type="DNA-binding region" description="OmpR/PhoB-type" evidence="5">
    <location>
        <begin position="1"/>
        <end position="104"/>
    </location>
</feature>
<comment type="similarity">
    <text evidence="1">Belongs to the AfsR/DnrI/RedD regulatory family.</text>
</comment>
<sequence>MTAVPISFDIRLLDTPRVTLAGREIALGAARRQAVFAALVLNSGRAVPRAELIAAVWGEDPPSSAMGNLYTYVSALRRVLEPGRDRWSSNTVLTSQGGAYRLHVRAEEVDVHRFERAREQSRSFRASGDARSELAALDAALAEWQGGEPLAGVPGPHAEAQRVRLGELYLASTERHAELMLGFGRAAEVTRPLLDLAARHPTRESLHAVTMLALAAEDRADEATVLYTELRERLAESGTEPGAAVTRIHAQLADDAARPARPRSPVPPRHAGFRGRTATVARLRQAFTALADGGHGGSHWIRGEAGIGKSALLAEGLRDAATAEVQVGWGVGDEPDRGAPLSLLPEFLPRDAANDLLASLYAAHGTMPPTMAVIDAVKAFVTARCAERPVLLVLDDMQWADDTSLLVWHALHELTDRLPLLLVSASRPLPTGHEMRLLRRLLPRTGATLIDLGPLDDPTATDLVRSWTLRADIDQGAVRSLVAAAGGNPFYLRHLVITERQGLSADTPAPELIEAVYRHLRPLTDDTRQLLHAVAFLGNNYRIADLSAVTGKPIPALVPFVEEAMTAGVLVEDGHRLRFRHPVVRQVLHGAIPTALRVTMHRQLAQRIAEAGGGLSRVAGQLLAGPVPIDAWVEQWLTANVEQLSVTVPASAIAVLRHAVSSPSLSPPSRELLAGQLRRSLLRAGLIEVTGPGQPSVPDDEYSAVR</sequence>
<keyword evidence="3 5" id="KW-0238">DNA-binding</keyword>
<dbReference type="CDD" id="cd15831">
    <property type="entry name" value="BTAD"/>
    <property type="match status" value="1"/>
</dbReference>
<dbReference type="GO" id="GO:0000160">
    <property type="term" value="P:phosphorelay signal transduction system"/>
    <property type="evidence" value="ECO:0007669"/>
    <property type="project" value="InterPro"/>
</dbReference>
<dbReference type="SUPFAM" id="SSF46894">
    <property type="entry name" value="C-terminal effector domain of the bipartite response regulators"/>
    <property type="match status" value="1"/>
</dbReference>
<keyword evidence="4" id="KW-0804">Transcription</keyword>
<dbReference type="GO" id="GO:0006355">
    <property type="term" value="P:regulation of DNA-templated transcription"/>
    <property type="evidence" value="ECO:0007669"/>
    <property type="project" value="InterPro"/>
</dbReference>
<dbReference type="InterPro" id="IPR001867">
    <property type="entry name" value="OmpR/PhoB-type_DNA-bd"/>
</dbReference>
<dbReference type="GO" id="GO:0003677">
    <property type="term" value="F:DNA binding"/>
    <property type="evidence" value="ECO:0007669"/>
    <property type="project" value="UniProtKB-UniRule"/>
</dbReference>
<protein>
    <submittedName>
        <fullName evidence="8">Transcriptional regulator</fullName>
    </submittedName>
</protein>
<comment type="caution">
    <text evidence="8">The sequence shown here is derived from an EMBL/GenBank/DDBJ whole genome shotgun (WGS) entry which is preliminary data.</text>
</comment>
<dbReference type="SUPFAM" id="SSF48452">
    <property type="entry name" value="TPR-like"/>
    <property type="match status" value="1"/>
</dbReference>
<dbReference type="InterPro" id="IPR011990">
    <property type="entry name" value="TPR-like_helical_dom_sf"/>
</dbReference>
<evidence type="ECO:0000256" key="6">
    <source>
        <dbReference type="SAM" id="MobiDB-lite"/>
    </source>
</evidence>
<evidence type="ECO:0000313" key="8">
    <source>
        <dbReference type="EMBL" id="PWK32418.1"/>
    </source>
</evidence>
<reference evidence="8 9" key="1">
    <citation type="submission" date="2018-05" db="EMBL/GenBank/DDBJ databases">
        <title>Genomic Encyclopedia of Archaeal and Bacterial Type Strains, Phase II (KMG-II): from individual species to whole genera.</title>
        <authorList>
            <person name="Goeker M."/>
        </authorList>
    </citation>
    <scope>NUCLEOTIDE SEQUENCE [LARGE SCALE GENOMIC DNA]</scope>
    <source>
        <strain evidence="8 9">DSM 45184</strain>
    </source>
</reference>
<dbReference type="RefSeq" id="WP_109601919.1">
    <property type="nucleotide sequence ID" value="NZ_BONA01000098.1"/>
</dbReference>
<dbReference type="Gene3D" id="1.10.10.10">
    <property type="entry name" value="Winged helix-like DNA-binding domain superfamily/Winged helix DNA-binding domain"/>
    <property type="match status" value="1"/>
</dbReference>
<dbReference type="InterPro" id="IPR036388">
    <property type="entry name" value="WH-like_DNA-bd_sf"/>
</dbReference>
<evidence type="ECO:0000313" key="9">
    <source>
        <dbReference type="Proteomes" id="UP000245697"/>
    </source>
</evidence>
<gene>
    <name evidence="8" type="ORF">BC793_13028</name>
</gene>
<evidence type="ECO:0000259" key="7">
    <source>
        <dbReference type="PROSITE" id="PS51755"/>
    </source>
</evidence>
<evidence type="ECO:0000256" key="2">
    <source>
        <dbReference type="ARBA" id="ARBA00023015"/>
    </source>
</evidence>
<dbReference type="PANTHER" id="PTHR35807:SF1">
    <property type="entry name" value="TRANSCRIPTIONAL REGULATOR REDD"/>
    <property type="match status" value="1"/>
</dbReference>
<dbReference type="InterPro" id="IPR016032">
    <property type="entry name" value="Sig_transdc_resp-reg_C-effctor"/>
</dbReference>
<dbReference type="InterPro" id="IPR051677">
    <property type="entry name" value="AfsR-DnrI-RedD_regulator"/>
</dbReference>
<dbReference type="OrthoDB" id="8482304at2"/>
<keyword evidence="2" id="KW-0805">Transcription regulation</keyword>
<dbReference type="Pfam" id="PF00486">
    <property type="entry name" value="Trans_reg_C"/>
    <property type="match status" value="1"/>
</dbReference>
<dbReference type="EMBL" id="QGGR01000030">
    <property type="protein sequence ID" value="PWK32418.1"/>
    <property type="molecule type" value="Genomic_DNA"/>
</dbReference>
<accession>A0A316F6F1</accession>
<dbReference type="Pfam" id="PF13191">
    <property type="entry name" value="AAA_16"/>
    <property type="match status" value="1"/>
</dbReference>